<dbReference type="Proteomes" id="UP000319700">
    <property type="component" value="Unassembled WGS sequence"/>
</dbReference>
<reference evidence="2 3" key="1">
    <citation type="journal article" date="2019" name="Environ. Microbiol.">
        <title>Species interactions and distinct microbial communities in high Arctic permafrost affected cryosols are associated with the CH4 and CO2 gas fluxes.</title>
        <authorList>
            <person name="Altshuler I."/>
            <person name="Hamel J."/>
            <person name="Turney S."/>
            <person name="Magnuson E."/>
            <person name="Levesque R."/>
            <person name="Greer C."/>
            <person name="Whyte L.G."/>
        </authorList>
    </citation>
    <scope>NUCLEOTIDE SEQUENCE [LARGE SCALE GENOMIC DNA]</scope>
    <source>
        <strain evidence="2 3">42</strain>
    </source>
</reference>
<evidence type="ECO:0000313" key="3">
    <source>
        <dbReference type="Proteomes" id="UP000319700"/>
    </source>
</evidence>
<proteinExistence type="predicted"/>
<feature type="domain" description="KilA-N DNA-binding" evidence="1">
    <location>
        <begin position="14"/>
        <end position="98"/>
    </location>
</feature>
<dbReference type="RefSeq" id="WP_140503537.1">
    <property type="nucleotide sequence ID" value="NZ_RCZH01000002.1"/>
</dbReference>
<dbReference type="AlphaFoldDB" id="A0A502F2N2"/>
<comment type="caution">
    <text evidence="2">The sequence shown here is derived from an EMBL/GenBank/DDBJ whole genome shotgun (WGS) entry which is preliminary data.</text>
</comment>
<dbReference type="InterPro" id="IPR018873">
    <property type="entry name" value="KilA-N_DNA-bd_domain"/>
</dbReference>
<evidence type="ECO:0000313" key="2">
    <source>
        <dbReference type="EMBL" id="TPG44428.1"/>
    </source>
</evidence>
<dbReference type="EMBL" id="RCZH01000002">
    <property type="protein sequence ID" value="TPG44428.1"/>
    <property type="molecule type" value="Genomic_DNA"/>
</dbReference>
<dbReference type="OrthoDB" id="9816206at2"/>
<keyword evidence="3" id="KW-1185">Reference proteome</keyword>
<organism evidence="2 3">
    <name type="scientific">Flavobacterium pectinovorum</name>
    <dbReference type="NCBI Taxonomy" id="29533"/>
    <lineage>
        <taxon>Bacteria</taxon>
        <taxon>Pseudomonadati</taxon>
        <taxon>Bacteroidota</taxon>
        <taxon>Flavobacteriia</taxon>
        <taxon>Flavobacteriales</taxon>
        <taxon>Flavobacteriaceae</taxon>
        <taxon>Flavobacterium</taxon>
    </lineage>
</organism>
<gene>
    <name evidence="2" type="ORF">EAH81_02840</name>
</gene>
<evidence type="ECO:0000259" key="1">
    <source>
        <dbReference type="Pfam" id="PF10543"/>
    </source>
</evidence>
<name>A0A502F2N2_9FLAO</name>
<accession>A0A502F2N2</accession>
<dbReference type="Pfam" id="PF10543">
    <property type="entry name" value="ORF6N"/>
    <property type="match status" value="1"/>
</dbReference>
<sequence>MSEELIITEEFIISKILLIRGQKVMLDSELAILYGVETKQLKRQVRRNIERFPDDFMFELTEIESEILRSQIGTSSWGGTRYVPMVFTEQGVAMLSSVLNSATAIRVNIQIIRVFTKIRQEISENLNMKLEIEEIKTKLSNQSKNIELVFTYLDELMDKQENKIERTKIGYKK</sequence>
<protein>
    <submittedName>
        <fullName evidence="2">ORF6N domain-containing protein</fullName>
    </submittedName>
</protein>